<accession>S6AEP8</accession>
<evidence type="ECO:0000259" key="2">
    <source>
        <dbReference type="PROSITE" id="PS50883"/>
    </source>
</evidence>
<dbReference type="Pfam" id="PF00990">
    <property type="entry name" value="GGDEF"/>
    <property type="match status" value="1"/>
</dbReference>
<dbReference type="Pfam" id="PF16448">
    <property type="entry name" value="LapD_MoxY_N"/>
    <property type="match status" value="1"/>
</dbReference>
<dbReference type="GO" id="GO:0071111">
    <property type="term" value="F:cyclic-guanylate-specific phosphodiesterase activity"/>
    <property type="evidence" value="ECO:0007669"/>
    <property type="project" value="InterPro"/>
</dbReference>
<dbReference type="eggNOG" id="COG5001">
    <property type="taxonomic scope" value="Bacteria"/>
</dbReference>
<dbReference type="AlphaFoldDB" id="S6AEP8"/>
<protein>
    <submittedName>
        <fullName evidence="4">GGDEF domain protein</fullName>
    </submittedName>
</protein>
<dbReference type="Gene3D" id="3.20.20.450">
    <property type="entry name" value="EAL domain"/>
    <property type="match status" value="1"/>
</dbReference>
<dbReference type="OrthoDB" id="5894408at2"/>
<name>S6AEP8_SULDS</name>
<dbReference type="Gene3D" id="6.20.270.20">
    <property type="entry name" value="LapD/MoxY periplasmic domain"/>
    <property type="match status" value="1"/>
</dbReference>
<dbReference type="InterPro" id="IPR050706">
    <property type="entry name" value="Cyclic-di-GMP_PDE-like"/>
</dbReference>
<dbReference type="HOGENOM" id="CLU_000445_109_1_4"/>
<dbReference type="SMART" id="SM00267">
    <property type="entry name" value="GGDEF"/>
    <property type="match status" value="1"/>
</dbReference>
<dbReference type="SUPFAM" id="SSF141868">
    <property type="entry name" value="EAL domain-like"/>
    <property type="match status" value="1"/>
</dbReference>
<dbReference type="InterPro" id="IPR032244">
    <property type="entry name" value="LapD_MoxY_N"/>
</dbReference>
<feature type="transmembrane region" description="Helical" evidence="1">
    <location>
        <begin position="152"/>
        <end position="175"/>
    </location>
</feature>
<dbReference type="InterPro" id="IPR000160">
    <property type="entry name" value="GGDEF_dom"/>
</dbReference>
<organism evidence="4 5">
    <name type="scientific">Sulfuricella denitrificans (strain DSM 22764 / NBRC 105220 / skB26)</name>
    <dbReference type="NCBI Taxonomy" id="1163617"/>
    <lineage>
        <taxon>Bacteria</taxon>
        <taxon>Pseudomonadati</taxon>
        <taxon>Pseudomonadota</taxon>
        <taxon>Betaproteobacteria</taxon>
        <taxon>Nitrosomonadales</taxon>
        <taxon>Sulfuricellaceae</taxon>
        <taxon>Sulfuricella</taxon>
    </lineage>
</organism>
<dbReference type="SMART" id="SM00052">
    <property type="entry name" value="EAL"/>
    <property type="match status" value="1"/>
</dbReference>
<dbReference type="CDD" id="cd01948">
    <property type="entry name" value="EAL"/>
    <property type="match status" value="1"/>
</dbReference>
<dbReference type="NCBIfam" id="TIGR00254">
    <property type="entry name" value="GGDEF"/>
    <property type="match status" value="1"/>
</dbReference>
<evidence type="ECO:0000313" key="5">
    <source>
        <dbReference type="Proteomes" id="UP000015559"/>
    </source>
</evidence>
<feature type="domain" description="GGDEF" evidence="3">
    <location>
        <begin position="266"/>
        <end position="400"/>
    </location>
</feature>
<keyword evidence="1" id="KW-0472">Membrane</keyword>
<gene>
    <name evidence="4" type="ORF">SCD_n00417</name>
</gene>
<dbReference type="InterPro" id="IPR043128">
    <property type="entry name" value="Rev_trsase/Diguanyl_cyclase"/>
</dbReference>
<dbReference type="InterPro" id="IPR001633">
    <property type="entry name" value="EAL_dom"/>
</dbReference>
<dbReference type="InterPro" id="IPR029787">
    <property type="entry name" value="Nucleotide_cyclase"/>
</dbReference>
<sequence>MKLSRLLVIIISALWLLIFIGTLSITIRNSRDYLVNQMLSHAQDTATSLGLSLTTSVEHNDLATTNSMVDAIFDRGYYRYIVIRKISGDTLVERSQALWISDVPEWFTHAFTLETPQGKALIMHGWKQVGTVEVVSHPGHAYKELWRVSMQAFWWTLVVGIVSLLAVVLVMRFALAPLSVMEAQALGISRRRFTIMKKIPWARELRRVAQAMNTMCSAVERMLNEQTALTEKMHSKAYLDSVTGLANGRNFNERLFHLLNSPDEFAAGGLIFVRLDKFKEYNETYGHAAGNALLCQAGEILVQLCGQHERTLLARMNGAEFAILVPDIAQDGMSTLADVMIHKLSELQRTSDTGETTAVVYAGTAFHQAGQSTTALLSTADNALHSALKQGTSCWQLYSGEQSGKAMELDSTQWKDLITTSLQSGKIILHFQPVVSCQNRSIMHHEALARMATQDGSLLAASAFMPIAKGLGLAREIDRYVVEKVLTHLDAVDQPHAVVAINLSAASLRDEGFIEWLCTKLADDKVAAKRLIFETAEHGVVADIQTARHAIQQIHDAGAKFSIDRFGHSAASFGYLRNLHADYIKIDGSYIRHIARNEDSQFFVQSLAGIAHGLEIIVIAEYVETAEDYEALKALSVDGAQGYYIGKPE</sequence>
<dbReference type="PANTHER" id="PTHR33121:SF23">
    <property type="entry name" value="CYCLIC DI-GMP PHOSPHODIESTERASE PDEB"/>
    <property type="match status" value="1"/>
</dbReference>
<dbReference type="PROSITE" id="PS50883">
    <property type="entry name" value="EAL"/>
    <property type="match status" value="1"/>
</dbReference>
<feature type="transmembrane region" description="Helical" evidence="1">
    <location>
        <begin position="6"/>
        <end position="27"/>
    </location>
</feature>
<evidence type="ECO:0000259" key="3">
    <source>
        <dbReference type="PROSITE" id="PS50887"/>
    </source>
</evidence>
<dbReference type="InterPro" id="IPR042461">
    <property type="entry name" value="LapD_MoxY_peri_C"/>
</dbReference>
<dbReference type="EMBL" id="AP013066">
    <property type="protein sequence ID" value="BAN34266.1"/>
    <property type="molecule type" value="Genomic_DNA"/>
</dbReference>
<dbReference type="KEGG" id="sdr:SCD_n00417"/>
<dbReference type="Pfam" id="PF00563">
    <property type="entry name" value="EAL"/>
    <property type="match status" value="1"/>
</dbReference>
<keyword evidence="1" id="KW-1133">Transmembrane helix</keyword>
<dbReference type="PANTHER" id="PTHR33121">
    <property type="entry name" value="CYCLIC DI-GMP PHOSPHODIESTERASE PDEF"/>
    <property type="match status" value="1"/>
</dbReference>
<dbReference type="InterPro" id="IPR035919">
    <property type="entry name" value="EAL_sf"/>
</dbReference>
<dbReference type="RefSeq" id="WP_009206788.1">
    <property type="nucleotide sequence ID" value="NC_022357.1"/>
</dbReference>
<keyword evidence="5" id="KW-1185">Reference proteome</keyword>
<proteinExistence type="predicted"/>
<dbReference type="Proteomes" id="UP000015559">
    <property type="component" value="Chromosome"/>
</dbReference>
<dbReference type="Gene3D" id="3.30.110.200">
    <property type="match status" value="1"/>
</dbReference>
<feature type="domain" description="EAL" evidence="2">
    <location>
        <begin position="411"/>
        <end position="649"/>
    </location>
</feature>
<keyword evidence="1" id="KW-0812">Transmembrane</keyword>
<evidence type="ECO:0000256" key="1">
    <source>
        <dbReference type="SAM" id="Phobius"/>
    </source>
</evidence>
<dbReference type="PROSITE" id="PS50887">
    <property type="entry name" value="GGDEF"/>
    <property type="match status" value="1"/>
</dbReference>
<evidence type="ECO:0000313" key="4">
    <source>
        <dbReference type="EMBL" id="BAN34266.1"/>
    </source>
</evidence>
<dbReference type="Gene3D" id="3.30.70.270">
    <property type="match status" value="1"/>
</dbReference>
<reference evidence="4 5" key="1">
    <citation type="journal article" date="2012" name="Appl. Environ. Microbiol.">
        <title>Draft genome sequence of a psychrotolerant sulfur-oxidizing bacterium, Sulfuricella denitrificans skB26, and proteomic insights into cold adaptation.</title>
        <authorList>
            <person name="Watanabe T."/>
            <person name="Kojima H."/>
            <person name="Fukui M."/>
        </authorList>
    </citation>
    <scope>NUCLEOTIDE SEQUENCE [LARGE SCALE GENOMIC DNA]</scope>
    <source>
        <strain evidence="5">skB26</strain>
    </source>
</reference>
<dbReference type="SUPFAM" id="SSF55073">
    <property type="entry name" value="Nucleotide cyclase"/>
    <property type="match status" value="1"/>
</dbReference>
<dbReference type="STRING" id="1163617.SCD_n00417"/>
<dbReference type="CDD" id="cd01949">
    <property type="entry name" value="GGDEF"/>
    <property type="match status" value="1"/>
</dbReference>